<feature type="transmembrane region" description="Helical" evidence="2">
    <location>
        <begin position="112"/>
        <end position="138"/>
    </location>
</feature>
<protein>
    <submittedName>
        <fullName evidence="4">Uncharacterized protein</fullName>
    </submittedName>
</protein>
<feature type="chain" id="PRO_5042257556" evidence="3">
    <location>
        <begin position="30"/>
        <end position="212"/>
    </location>
</feature>
<feature type="transmembrane region" description="Helical" evidence="2">
    <location>
        <begin position="39"/>
        <end position="64"/>
    </location>
</feature>
<sequence>MLLRKNKLLKSSCILLLCLLLSCITPSQAQTLDTNLYEGLIFGMGWGTFLILIFIIIGAILIFFRKMFPYEFIMIIIAISLPLFTFLILLAWPKKSTSATTTTTTFDDPTHFYLLKIGLCFTFACIFFLFAIFALLYATVFRFVYARREDTARIEKFKRTKDIDSDDEEEEAAEMKDYDLEEEEEEEERSIVASLAEEDLGDIDEDERLVNN</sequence>
<organism evidence="4 5">
    <name type="scientific">Euplotes crassus</name>
    <dbReference type="NCBI Taxonomy" id="5936"/>
    <lineage>
        <taxon>Eukaryota</taxon>
        <taxon>Sar</taxon>
        <taxon>Alveolata</taxon>
        <taxon>Ciliophora</taxon>
        <taxon>Intramacronucleata</taxon>
        <taxon>Spirotrichea</taxon>
        <taxon>Hypotrichia</taxon>
        <taxon>Euplotida</taxon>
        <taxon>Euplotidae</taxon>
        <taxon>Moneuplotes</taxon>
    </lineage>
</organism>
<feature type="compositionally biased region" description="Acidic residues" evidence="1">
    <location>
        <begin position="179"/>
        <end position="188"/>
    </location>
</feature>
<feature type="signal peptide" evidence="3">
    <location>
        <begin position="1"/>
        <end position="29"/>
    </location>
</feature>
<keyword evidence="2" id="KW-1133">Transmembrane helix</keyword>
<feature type="transmembrane region" description="Helical" evidence="2">
    <location>
        <begin position="71"/>
        <end position="92"/>
    </location>
</feature>
<comment type="caution">
    <text evidence="4">The sequence shown here is derived from an EMBL/GenBank/DDBJ whole genome shotgun (WGS) entry which is preliminary data.</text>
</comment>
<evidence type="ECO:0000256" key="2">
    <source>
        <dbReference type="SAM" id="Phobius"/>
    </source>
</evidence>
<evidence type="ECO:0000256" key="1">
    <source>
        <dbReference type="SAM" id="MobiDB-lite"/>
    </source>
</evidence>
<gene>
    <name evidence="4" type="ORF">ECRASSUSDP1_LOCUS22420</name>
</gene>
<proteinExistence type="predicted"/>
<keyword evidence="5" id="KW-1185">Reference proteome</keyword>
<dbReference type="PROSITE" id="PS51257">
    <property type="entry name" value="PROKAR_LIPOPROTEIN"/>
    <property type="match status" value="1"/>
</dbReference>
<dbReference type="AlphaFoldDB" id="A0AAD2D650"/>
<evidence type="ECO:0000313" key="4">
    <source>
        <dbReference type="EMBL" id="CAI2380976.1"/>
    </source>
</evidence>
<dbReference type="EMBL" id="CAMPGE010022991">
    <property type="protein sequence ID" value="CAI2380976.1"/>
    <property type="molecule type" value="Genomic_DNA"/>
</dbReference>
<keyword evidence="2" id="KW-0812">Transmembrane</keyword>
<keyword evidence="2" id="KW-0472">Membrane</keyword>
<feature type="region of interest" description="Disordered" evidence="1">
    <location>
        <begin position="161"/>
        <end position="212"/>
    </location>
</feature>
<name>A0AAD2D650_EUPCR</name>
<accession>A0AAD2D650</accession>
<evidence type="ECO:0000256" key="3">
    <source>
        <dbReference type="SAM" id="SignalP"/>
    </source>
</evidence>
<dbReference type="Proteomes" id="UP001295684">
    <property type="component" value="Unassembled WGS sequence"/>
</dbReference>
<evidence type="ECO:0000313" key="5">
    <source>
        <dbReference type="Proteomes" id="UP001295684"/>
    </source>
</evidence>
<reference evidence="4" key="1">
    <citation type="submission" date="2023-07" db="EMBL/GenBank/DDBJ databases">
        <authorList>
            <consortium name="AG Swart"/>
            <person name="Singh M."/>
            <person name="Singh A."/>
            <person name="Seah K."/>
            <person name="Emmerich C."/>
        </authorList>
    </citation>
    <scope>NUCLEOTIDE SEQUENCE</scope>
    <source>
        <strain evidence="4">DP1</strain>
    </source>
</reference>
<feature type="compositionally biased region" description="Acidic residues" evidence="1">
    <location>
        <begin position="196"/>
        <end position="212"/>
    </location>
</feature>
<keyword evidence="3" id="KW-0732">Signal</keyword>